<accession>A0A381QIC1</accession>
<proteinExistence type="predicted"/>
<dbReference type="EMBL" id="UINC01001372">
    <property type="protein sequence ID" value="SUZ79092.1"/>
    <property type="molecule type" value="Genomic_DNA"/>
</dbReference>
<sequence>MAEMVDRTETVASWRVANTKIRLIPNDNPGKAVAKKILRRNGRRRSASTRRRIGADIAKRTKVPMRGGALTSLVIGGAIPQTTTTMAITMRGVLTLRPGASTGAASS</sequence>
<organism evidence="1">
    <name type="scientific">marine metagenome</name>
    <dbReference type="NCBI Taxonomy" id="408172"/>
    <lineage>
        <taxon>unclassified sequences</taxon>
        <taxon>metagenomes</taxon>
        <taxon>ecological metagenomes</taxon>
    </lineage>
</organism>
<evidence type="ECO:0000313" key="1">
    <source>
        <dbReference type="EMBL" id="SUZ79092.1"/>
    </source>
</evidence>
<reference evidence="1" key="1">
    <citation type="submission" date="2018-05" db="EMBL/GenBank/DDBJ databases">
        <authorList>
            <person name="Lanie J.A."/>
            <person name="Ng W.-L."/>
            <person name="Kazmierczak K.M."/>
            <person name="Andrzejewski T.M."/>
            <person name="Davidsen T.M."/>
            <person name="Wayne K.J."/>
            <person name="Tettelin H."/>
            <person name="Glass J.I."/>
            <person name="Rusch D."/>
            <person name="Podicherti R."/>
            <person name="Tsui H.-C.T."/>
            <person name="Winkler M.E."/>
        </authorList>
    </citation>
    <scope>NUCLEOTIDE SEQUENCE</scope>
</reference>
<name>A0A381QIC1_9ZZZZ</name>
<dbReference type="AlphaFoldDB" id="A0A381QIC1"/>
<protein>
    <submittedName>
        <fullName evidence="1">Uncharacterized protein</fullName>
    </submittedName>
</protein>
<gene>
    <name evidence="1" type="ORF">METZ01_LOCUS31946</name>
</gene>